<dbReference type="AlphaFoldDB" id="A0A402BFU7"/>
<feature type="transmembrane region" description="Helical" evidence="5">
    <location>
        <begin position="346"/>
        <end position="366"/>
    </location>
</feature>
<gene>
    <name evidence="7" type="ORF">KDA_57750</name>
</gene>
<evidence type="ECO:0000259" key="6">
    <source>
        <dbReference type="PROSITE" id="PS50850"/>
    </source>
</evidence>
<dbReference type="Pfam" id="PF00083">
    <property type="entry name" value="Sugar_tr"/>
    <property type="match status" value="1"/>
</dbReference>
<keyword evidence="8" id="KW-1185">Reference proteome</keyword>
<feature type="domain" description="Major facilitator superfamily (MFS) profile" evidence="6">
    <location>
        <begin position="31"/>
        <end position="467"/>
    </location>
</feature>
<evidence type="ECO:0000256" key="5">
    <source>
        <dbReference type="SAM" id="Phobius"/>
    </source>
</evidence>
<evidence type="ECO:0000256" key="3">
    <source>
        <dbReference type="ARBA" id="ARBA00022989"/>
    </source>
</evidence>
<dbReference type="PANTHER" id="PTHR23508:SF10">
    <property type="entry name" value="CARBOXYLIC ACID TRANSPORTER PROTEIN HOMOLOG"/>
    <property type="match status" value="1"/>
</dbReference>
<feature type="transmembrane region" description="Helical" evidence="5">
    <location>
        <begin position="407"/>
        <end position="433"/>
    </location>
</feature>
<reference evidence="8" key="1">
    <citation type="submission" date="2018-12" db="EMBL/GenBank/DDBJ databases">
        <title>Tengunoibacter tsumagoiensis gen. nov., sp. nov., Dictyobacter kobayashii sp. nov., D. alpinus sp. nov., and D. joshuensis sp. nov. and description of Dictyobacteraceae fam. nov. within the order Ktedonobacterales isolated from Tengu-no-mugimeshi.</title>
        <authorList>
            <person name="Wang C.M."/>
            <person name="Zheng Y."/>
            <person name="Sakai Y."/>
            <person name="Toyoda A."/>
            <person name="Minakuchi Y."/>
            <person name="Abe K."/>
            <person name="Yokota A."/>
            <person name="Yabe S."/>
        </authorList>
    </citation>
    <scope>NUCLEOTIDE SEQUENCE [LARGE SCALE GENOMIC DNA]</scope>
    <source>
        <strain evidence="8">Uno16</strain>
    </source>
</reference>
<feature type="transmembrane region" description="Helical" evidence="5">
    <location>
        <begin position="99"/>
        <end position="124"/>
    </location>
</feature>
<feature type="transmembrane region" description="Helical" evidence="5">
    <location>
        <begin position="27"/>
        <end position="49"/>
    </location>
</feature>
<dbReference type="PANTHER" id="PTHR23508">
    <property type="entry name" value="CARBOXYLIC ACID TRANSPORTER PROTEIN HOMOLOG"/>
    <property type="match status" value="1"/>
</dbReference>
<organism evidence="7 8">
    <name type="scientific">Dictyobacter alpinus</name>
    <dbReference type="NCBI Taxonomy" id="2014873"/>
    <lineage>
        <taxon>Bacteria</taxon>
        <taxon>Bacillati</taxon>
        <taxon>Chloroflexota</taxon>
        <taxon>Ktedonobacteria</taxon>
        <taxon>Ktedonobacterales</taxon>
        <taxon>Dictyobacteraceae</taxon>
        <taxon>Dictyobacter</taxon>
    </lineage>
</organism>
<dbReference type="InterPro" id="IPR005828">
    <property type="entry name" value="MFS_sugar_transport-like"/>
</dbReference>
<feature type="transmembrane region" description="Helical" evidence="5">
    <location>
        <begin position="189"/>
        <end position="212"/>
    </location>
</feature>
<protein>
    <submittedName>
        <fullName evidence="7">MFS transporter</fullName>
    </submittedName>
</protein>
<evidence type="ECO:0000313" key="7">
    <source>
        <dbReference type="EMBL" id="GCE30291.1"/>
    </source>
</evidence>
<dbReference type="RefSeq" id="WP_218027595.1">
    <property type="nucleotide sequence ID" value="NZ_BIFT01000002.1"/>
</dbReference>
<feature type="transmembrane region" description="Helical" evidence="5">
    <location>
        <begin position="439"/>
        <end position="464"/>
    </location>
</feature>
<evidence type="ECO:0000313" key="8">
    <source>
        <dbReference type="Proteomes" id="UP000287171"/>
    </source>
</evidence>
<dbReference type="CDD" id="cd17316">
    <property type="entry name" value="MFS_SV2_like"/>
    <property type="match status" value="1"/>
</dbReference>
<dbReference type="EMBL" id="BIFT01000002">
    <property type="protein sequence ID" value="GCE30291.1"/>
    <property type="molecule type" value="Genomic_DNA"/>
</dbReference>
<keyword evidence="3 5" id="KW-1133">Transmembrane helix</keyword>
<accession>A0A402BFU7</accession>
<dbReference type="SUPFAM" id="SSF103473">
    <property type="entry name" value="MFS general substrate transporter"/>
    <property type="match status" value="1"/>
</dbReference>
<feature type="transmembrane region" description="Helical" evidence="5">
    <location>
        <begin position="316"/>
        <end position="334"/>
    </location>
</feature>
<comment type="caution">
    <text evidence="7">The sequence shown here is derived from an EMBL/GenBank/DDBJ whole genome shotgun (WGS) entry which is preliminary data.</text>
</comment>
<dbReference type="Proteomes" id="UP000287171">
    <property type="component" value="Unassembled WGS sequence"/>
</dbReference>
<sequence>MSKTMETTKAVKTDIPARMDRLPWSRWHWLVVIALGITWILDGLEVTIVGSIASTLKDPQTLHLTDVEVTSAGTVYLIGAVIGALFFGRLTDKLGRKKLFMITLALYLIATIATAFSFNLYWFVACRFITGAGIGGEYSAINSAVDELIPARARGWTDIVINSTWWVGTAFGAALTGVLLNPALLPINLGWRLAFALGAILGLAILLIRRFVPESPRWLMMHGRFDEADQVVKGIEQKIMTEDKLDTLPEPEGTLSIKPQGTVTFSQIAHTLFKKYPKRALLGFSLMVGQAFLYNAITFSYGLIFTTFFNVKSDVVAFYLIPFALGNILGPLTLGRLFDTVGRKKMISFTYICSGLLFALSGWLFAIGVLNALTMTICWCIVFFFASSGASSAYLTVSEVFPLETRALAIAFFYAIGTAVGGSLTPLFFGYLIQTKDPFVVFYGYIIGAVLMVAAGIVAIFFGINAERQSLEKIASPLSTTQDQDEAAIAN</sequence>
<dbReference type="PROSITE" id="PS50850">
    <property type="entry name" value="MFS"/>
    <property type="match status" value="1"/>
</dbReference>
<dbReference type="GO" id="GO:0046943">
    <property type="term" value="F:carboxylic acid transmembrane transporter activity"/>
    <property type="evidence" value="ECO:0007669"/>
    <property type="project" value="TreeGrafter"/>
</dbReference>
<feature type="transmembrane region" description="Helical" evidence="5">
    <location>
        <begin position="69"/>
        <end position="87"/>
    </location>
</feature>
<evidence type="ECO:0000256" key="2">
    <source>
        <dbReference type="ARBA" id="ARBA00022692"/>
    </source>
</evidence>
<dbReference type="InterPro" id="IPR020846">
    <property type="entry name" value="MFS_dom"/>
</dbReference>
<evidence type="ECO:0000256" key="4">
    <source>
        <dbReference type="ARBA" id="ARBA00023136"/>
    </source>
</evidence>
<dbReference type="GO" id="GO:0005886">
    <property type="term" value="C:plasma membrane"/>
    <property type="evidence" value="ECO:0007669"/>
    <property type="project" value="UniProtKB-SubCell"/>
</dbReference>
<feature type="transmembrane region" description="Helical" evidence="5">
    <location>
        <begin position="280"/>
        <end position="304"/>
    </location>
</feature>
<proteinExistence type="predicted"/>
<feature type="transmembrane region" description="Helical" evidence="5">
    <location>
        <begin position="372"/>
        <end position="395"/>
    </location>
</feature>
<name>A0A402BFU7_9CHLR</name>
<evidence type="ECO:0000256" key="1">
    <source>
        <dbReference type="ARBA" id="ARBA00004651"/>
    </source>
</evidence>
<comment type="subcellular location">
    <subcellularLocation>
        <location evidence="1">Cell membrane</location>
        <topology evidence="1">Multi-pass membrane protein</topology>
    </subcellularLocation>
</comment>
<dbReference type="Gene3D" id="1.20.1250.20">
    <property type="entry name" value="MFS general substrate transporter like domains"/>
    <property type="match status" value="1"/>
</dbReference>
<keyword evidence="4 5" id="KW-0472">Membrane</keyword>
<dbReference type="InterPro" id="IPR036259">
    <property type="entry name" value="MFS_trans_sf"/>
</dbReference>
<keyword evidence="2 5" id="KW-0812">Transmembrane</keyword>